<evidence type="ECO:0000259" key="18">
    <source>
        <dbReference type="PROSITE" id="PS51085"/>
    </source>
</evidence>
<dbReference type="InterPro" id="IPR012675">
    <property type="entry name" value="Beta-grasp_dom_sf"/>
</dbReference>
<dbReference type="PROSITE" id="PS00197">
    <property type="entry name" value="2FE2S_FER_1"/>
    <property type="match status" value="1"/>
</dbReference>
<dbReference type="PIRSF" id="PIRSF000127">
    <property type="entry name" value="Xanthine_DH"/>
    <property type="match status" value="1"/>
</dbReference>
<dbReference type="GO" id="GO:0051537">
    <property type="term" value="F:2 iron, 2 sulfur cluster binding"/>
    <property type="evidence" value="ECO:0007669"/>
    <property type="project" value="UniProtKB-KW"/>
</dbReference>
<feature type="binding site" evidence="17">
    <location>
        <position position="50"/>
    </location>
    <ligand>
        <name>[2Fe-2S] cluster</name>
        <dbReference type="ChEBI" id="CHEBI:190135"/>
        <label>1</label>
    </ligand>
</feature>
<dbReference type="Pfam" id="PF02738">
    <property type="entry name" value="MoCoBD_1"/>
    <property type="match status" value="1"/>
</dbReference>
<dbReference type="Pfam" id="PF00111">
    <property type="entry name" value="Fer2"/>
    <property type="match status" value="1"/>
</dbReference>
<evidence type="ECO:0008006" key="24">
    <source>
        <dbReference type="Google" id="ProtNLM"/>
    </source>
</evidence>
<dbReference type="Pfam" id="PF03450">
    <property type="entry name" value="CO_deh_flav_C"/>
    <property type="match status" value="1"/>
</dbReference>
<name>A0A8S0Z7E6_ARCPL</name>
<evidence type="ECO:0000313" key="21">
    <source>
        <dbReference type="EMBL" id="CAB3228212.1"/>
    </source>
</evidence>
<feature type="binding site" evidence="17">
    <location>
        <position position="142"/>
    </location>
    <ligand>
        <name>[2Fe-2S] cluster</name>
        <dbReference type="ChEBI" id="CHEBI:190135"/>
        <label>2</label>
    </ligand>
</feature>
<dbReference type="GO" id="GO:0005777">
    <property type="term" value="C:peroxisome"/>
    <property type="evidence" value="ECO:0007669"/>
    <property type="project" value="UniProtKB-SubCell"/>
</dbReference>
<keyword evidence="7 17" id="KW-0001">2Fe-2S</keyword>
<dbReference type="PANTHER" id="PTHR11908:SF132">
    <property type="entry name" value="ALDEHYDE OXIDASE 1-RELATED"/>
    <property type="match status" value="1"/>
</dbReference>
<evidence type="ECO:0000313" key="22">
    <source>
        <dbReference type="Proteomes" id="UP000494106"/>
    </source>
</evidence>
<dbReference type="InterPro" id="IPR008274">
    <property type="entry name" value="AldOxase/xan_DH_MoCoBD1"/>
</dbReference>
<organism evidence="21 23">
    <name type="scientific">Arctia plantaginis</name>
    <name type="common">Wood tiger moth</name>
    <name type="synonym">Phalaena plantaginis</name>
    <dbReference type="NCBI Taxonomy" id="874455"/>
    <lineage>
        <taxon>Eukaryota</taxon>
        <taxon>Metazoa</taxon>
        <taxon>Ecdysozoa</taxon>
        <taxon>Arthropoda</taxon>
        <taxon>Hexapoda</taxon>
        <taxon>Insecta</taxon>
        <taxon>Pterygota</taxon>
        <taxon>Neoptera</taxon>
        <taxon>Endopterygota</taxon>
        <taxon>Lepidoptera</taxon>
        <taxon>Glossata</taxon>
        <taxon>Ditrysia</taxon>
        <taxon>Noctuoidea</taxon>
        <taxon>Erebidae</taxon>
        <taxon>Arctiinae</taxon>
        <taxon>Arctia</taxon>
    </lineage>
</organism>
<dbReference type="InterPro" id="IPR002888">
    <property type="entry name" value="2Fe-2S-bd"/>
</dbReference>
<reference evidence="22 23" key="1">
    <citation type="submission" date="2020-04" db="EMBL/GenBank/DDBJ databases">
        <authorList>
            <person name="Wallbank WR R."/>
            <person name="Pardo Diaz C."/>
            <person name="Kozak K."/>
            <person name="Martin S."/>
            <person name="Jiggins C."/>
            <person name="Moest M."/>
            <person name="Warren A I."/>
            <person name="Byers J.R.P. K."/>
            <person name="Montejo-Kovacevich G."/>
            <person name="Yen C E."/>
        </authorList>
    </citation>
    <scope>NUCLEOTIDE SEQUENCE [LARGE SCALE GENOMIC DNA]</scope>
</reference>
<dbReference type="Proteomes" id="UP000494106">
    <property type="component" value="Unassembled WGS sequence"/>
</dbReference>
<dbReference type="Gene3D" id="3.30.365.10">
    <property type="entry name" value="Aldehyde oxidase/xanthine dehydrogenase, molybdopterin binding domain"/>
    <property type="match status" value="4"/>
</dbReference>
<keyword evidence="13" id="KW-0576">Peroxisome</keyword>
<feature type="binding site" evidence="17">
    <location>
        <position position="110"/>
    </location>
    <ligand>
        <name>[2Fe-2S] cluster</name>
        <dbReference type="ChEBI" id="CHEBI:190135"/>
        <label>2</label>
    </ligand>
</feature>
<keyword evidence="11 17" id="KW-0408">Iron</keyword>
<gene>
    <name evidence="21" type="ORF">APLA_LOCUS3436</name>
    <name evidence="20" type="ORF">APLA_LOCUS3469</name>
</gene>
<sequence>MDQVTFKVNGVECSVGNEVSSCVTLLDYVREKLELRGTKYLCRQAGCGACIVSARRPNSQPYAINSCILPIIACHGLEITTIEEVGNRNKGYHPTQETLAKYNGSQCGYCSPGWIMSMYSLLQSKKNLTMLEIEQSLASNICRCTGYRSILSALKRFATDAPDKITVTDIEDLTNWKQNCKSCDKLCENENNDWCILSVKDFNNEILKINLKDGKTFYRATTVYDIFSVLNKEGCDSYKLICGNTSKGVYPNDDVFDNPRVLIDISDVHELKNHILDQNLILGAGNTLTEVLEKFEDISKEEYFSYLKILNDHIKLVAHIAVRNRGSIAGNLMIKHRHQEFQSDIFLLLETVGALLTVVNLNAVTQIVTMQKFLQLNMKGSIILNVLLPPLNSKYKLVTFKIMPRSQNAHAIVNAGFFYELNDRNIVQQARIVFGGLSAKFIRASETELFLIGKSLFTNENLQVALKVLESELIVESNPPEPSTAYRKKLALGLFFKGLLKLCPNEIIHPRFKSGLINLHDIRPVSEGSQVYDTDRNTWPLNQPIPKMEGLIQCAGEAMYTDDIPTFPKEVYAAFVLSTIGKGHISSIDATEALKYPGVITYYTAKDIPGLNSFTPIDDPVYSINEEVLCSGDVKYYNQPLALIVADTQSTADTATKLVKIQYTNIQNPVIDVKEAKLDPKRNMLYKEVKATDKGCDVNRVLTGGNTIYGQQHFSIETLVCVTKPIEEGIAVYATSQWLGAMQLMISRALKLDQSRIDVHVRRLGGSYGIKISRSIQTAVAASLVATKLNRPCRIIMNLETNTRSQGKRLPCSTDYEIGVNKSGAFQYVNYTIYEDNGYAVNENLTEFGSKVYHNCYNASTWNYKCYNTITDTAKNTWFRSPGTFENIAMVEMMMEQLSYTSSIDPAQLRLTNLDPQDIELKEMFETLKYNSEYTRRRTEVNNYNSQNRWKKRGIRFVFLKWQHIQPRYFDVSLSVFQGDGTVIISHGGVEIGQGINTKVSQIAAYMLKIPIEMIIVKENNTTVSPNSAVTGGSISTQNIIIAVERCCEELLARLEPIRRKLNNPTWEELIQNSFEMSLDLQVHGFVNKDDMQYYQVYGVTVAEVEIDVLTGEHEILRVDILQDVGKSINPDLDVGQVEGAFVMGIGYWTSEKLVYDKKTGELLTDRTWNYYVPQARDIPQDFRVYFRKNSYSNKILFGSKACSESPMCMAVSIPIAIREAIVSARQEVGIPSTEWFHIDGPYTTEEIYMACATRSEDFRLN</sequence>
<dbReference type="SUPFAM" id="SSF54292">
    <property type="entry name" value="2Fe-2S ferredoxin-like"/>
    <property type="match status" value="1"/>
</dbReference>
<evidence type="ECO:0000256" key="10">
    <source>
        <dbReference type="ARBA" id="ARBA00023002"/>
    </source>
</evidence>
<dbReference type="Pfam" id="PF20256">
    <property type="entry name" value="MoCoBD_2"/>
    <property type="match status" value="1"/>
</dbReference>
<dbReference type="EMBL" id="CADEBC010000301">
    <property type="protein sequence ID" value="CAB3227915.1"/>
    <property type="molecule type" value="Genomic_DNA"/>
</dbReference>
<keyword evidence="9 16" id="KW-0274">FAD</keyword>
<evidence type="ECO:0000256" key="16">
    <source>
        <dbReference type="PIRSR" id="PIRSR000127-2"/>
    </source>
</evidence>
<proteinExistence type="inferred from homology"/>
<keyword evidence="10" id="KW-0560">Oxidoreductase</keyword>
<evidence type="ECO:0000256" key="12">
    <source>
        <dbReference type="ARBA" id="ARBA00023014"/>
    </source>
</evidence>
<feature type="binding site" evidence="17">
    <location>
        <position position="737"/>
    </location>
    <ligand>
        <name>Mo-molybdopterin</name>
        <dbReference type="ChEBI" id="CHEBI:71302"/>
    </ligand>
    <ligandPart>
        <name>Mo</name>
        <dbReference type="ChEBI" id="CHEBI:28685"/>
    </ligandPart>
</feature>
<keyword evidence="8 17" id="KW-0479">Metal-binding</keyword>
<keyword evidence="6" id="KW-0285">Flavoprotein</keyword>
<dbReference type="Pfam" id="PF01799">
    <property type="entry name" value="Fer2_2"/>
    <property type="match status" value="1"/>
</dbReference>
<dbReference type="InterPro" id="IPR036884">
    <property type="entry name" value="2Fe-2S-bd_dom_sf"/>
</dbReference>
<dbReference type="InterPro" id="IPR036683">
    <property type="entry name" value="CO_DH_flav_C_dom_sf"/>
</dbReference>
<dbReference type="Pfam" id="PF00941">
    <property type="entry name" value="FAD_binding_5"/>
    <property type="match status" value="1"/>
</dbReference>
<dbReference type="FunFam" id="3.90.1170.50:FF:000003">
    <property type="entry name" value="Aldehyde oxidase"/>
    <property type="match status" value="1"/>
</dbReference>
<dbReference type="AlphaFoldDB" id="A0A8S0Z7E6"/>
<dbReference type="InterPro" id="IPR016169">
    <property type="entry name" value="FAD-bd_PCMH_sub2"/>
</dbReference>
<dbReference type="InterPro" id="IPR002346">
    <property type="entry name" value="Mopterin_DH_FAD-bd"/>
</dbReference>
<comment type="subcellular location">
    <subcellularLocation>
        <location evidence="2">Peroxisome</location>
    </subcellularLocation>
</comment>
<dbReference type="InterPro" id="IPR000674">
    <property type="entry name" value="Ald_Oxase/Xan_DH_a/b"/>
</dbReference>
<comment type="subunit">
    <text evidence="4">Homodimer.</text>
</comment>
<evidence type="ECO:0000256" key="15">
    <source>
        <dbReference type="PIRSR" id="PIRSR000127-1"/>
    </source>
</evidence>
<dbReference type="SUPFAM" id="SSF55447">
    <property type="entry name" value="CO dehydrogenase flavoprotein C-terminal domain-like"/>
    <property type="match status" value="1"/>
</dbReference>
<evidence type="ECO:0000256" key="14">
    <source>
        <dbReference type="ARBA" id="ARBA00034078"/>
    </source>
</evidence>
<evidence type="ECO:0000256" key="17">
    <source>
        <dbReference type="PIRSR" id="PIRSR000127-3"/>
    </source>
</evidence>
<dbReference type="Gene3D" id="3.30.465.10">
    <property type="match status" value="1"/>
</dbReference>
<feature type="active site" description="Proton acceptor" evidence="15">
    <location>
        <position position="1205"/>
    </location>
</feature>
<evidence type="ECO:0000256" key="13">
    <source>
        <dbReference type="ARBA" id="ARBA00023140"/>
    </source>
</evidence>
<dbReference type="InterPro" id="IPR016166">
    <property type="entry name" value="FAD-bd_PCMH"/>
</dbReference>
<dbReference type="Proteomes" id="UP000494256">
    <property type="component" value="Unassembled WGS sequence"/>
</dbReference>
<feature type="binding site" evidence="17">
    <location>
        <position position="1033"/>
    </location>
    <ligand>
        <name>Mo-molybdopterin</name>
        <dbReference type="ChEBI" id="CHEBI:71302"/>
    </ligand>
    <ligandPart>
        <name>Mo</name>
        <dbReference type="ChEBI" id="CHEBI:28685"/>
    </ligandPart>
</feature>
<dbReference type="SUPFAM" id="SSF56003">
    <property type="entry name" value="Molybdenum cofactor-binding domain"/>
    <property type="match status" value="1"/>
</dbReference>
<dbReference type="InterPro" id="IPR036010">
    <property type="entry name" value="2Fe-2S_ferredoxin-like_sf"/>
</dbReference>
<dbReference type="FunFam" id="3.30.365.10:FF:000002">
    <property type="entry name" value="Xanthine dehydrogenase oxidase"/>
    <property type="match status" value="1"/>
</dbReference>
<feature type="binding site" evidence="16">
    <location>
        <begin position="327"/>
        <end position="331"/>
    </location>
    <ligand>
        <name>FAD</name>
        <dbReference type="ChEBI" id="CHEBI:57692"/>
    </ligand>
</feature>
<accession>A0A8S0Z7E6</accession>
<evidence type="ECO:0000256" key="9">
    <source>
        <dbReference type="ARBA" id="ARBA00022827"/>
    </source>
</evidence>
<comment type="similarity">
    <text evidence="3">Belongs to the xanthine dehydrogenase family.</text>
</comment>
<dbReference type="Gene3D" id="3.10.20.30">
    <property type="match status" value="1"/>
</dbReference>
<protein>
    <recommendedName>
        <fullName evidence="24">Aldehyde oxidase</fullName>
    </recommendedName>
</protein>
<dbReference type="GO" id="GO:0016491">
    <property type="term" value="F:oxidoreductase activity"/>
    <property type="evidence" value="ECO:0007669"/>
    <property type="project" value="UniProtKB-KW"/>
</dbReference>
<dbReference type="EMBL" id="CADEBD010000282">
    <property type="protein sequence ID" value="CAB3228212.1"/>
    <property type="molecule type" value="Genomic_DNA"/>
</dbReference>
<dbReference type="SUPFAM" id="SSF56176">
    <property type="entry name" value="FAD-binding/transporter-associated domain-like"/>
    <property type="match status" value="1"/>
</dbReference>
<dbReference type="SUPFAM" id="SSF47741">
    <property type="entry name" value="CO dehydrogenase ISP C-domain like"/>
    <property type="match status" value="1"/>
</dbReference>
<dbReference type="GO" id="GO:0005506">
    <property type="term" value="F:iron ion binding"/>
    <property type="evidence" value="ECO:0007669"/>
    <property type="project" value="InterPro"/>
</dbReference>
<evidence type="ECO:0000256" key="8">
    <source>
        <dbReference type="ARBA" id="ARBA00022723"/>
    </source>
</evidence>
<comment type="cofactor">
    <cofactor evidence="17">
        <name>Mo-molybdopterin</name>
        <dbReference type="ChEBI" id="CHEBI:71302"/>
    </cofactor>
    <text evidence="17">Binds 1 Mo-molybdopterin (Mo-MPT) cofactor per subunit.</text>
</comment>
<keyword evidence="12 17" id="KW-0411">Iron-sulfur</keyword>
<comment type="cofactor">
    <cofactor evidence="17">
        <name>[2Fe-2S] cluster</name>
        <dbReference type="ChEBI" id="CHEBI:190135"/>
    </cofactor>
    <text evidence="17">Binds 2 [2Fe-2S] clusters.</text>
</comment>
<evidence type="ECO:0000256" key="4">
    <source>
        <dbReference type="ARBA" id="ARBA00011738"/>
    </source>
</evidence>
<dbReference type="InterPro" id="IPR006058">
    <property type="entry name" value="2Fe2S_fd_BS"/>
</dbReference>
<feature type="binding site" evidence="17">
    <location>
        <position position="47"/>
    </location>
    <ligand>
        <name>[2Fe-2S] cluster</name>
        <dbReference type="ChEBI" id="CHEBI:190135"/>
        <label>1</label>
    </ligand>
</feature>
<keyword evidence="5 17" id="KW-0500">Molybdenum</keyword>
<comment type="caution">
    <text evidence="21">The sequence shown here is derived from an EMBL/GenBank/DDBJ whole genome shotgun (WGS) entry which is preliminary data.</text>
</comment>
<feature type="binding site" evidence="16">
    <location>
        <position position="401"/>
    </location>
    <ligand>
        <name>FAD</name>
        <dbReference type="ChEBI" id="CHEBI:57692"/>
    </ligand>
</feature>
<dbReference type="SUPFAM" id="SSF54665">
    <property type="entry name" value="CO dehydrogenase molybdoprotein N-domain-like"/>
    <property type="match status" value="1"/>
</dbReference>
<dbReference type="PROSITE" id="PS51085">
    <property type="entry name" value="2FE2S_FER_2"/>
    <property type="match status" value="1"/>
</dbReference>
<evidence type="ECO:0000256" key="11">
    <source>
        <dbReference type="ARBA" id="ARBA00023004"/>
    </source>
</evidence>
<feature type="binding site" evidence="17">
    <location>
        <position position="880"/>
    </location>
    <ligand>
        <name>Mo-molybdopterin</name>
        <dbReference type="ChEBI" id="CHEBI:71302"/>
    </ligand>
    <ligandPart>
        <name>Mo</name>
        <dbReference type="ChEBI" id="CHEBI:28685"/>
    </ligandPart>
</feature>
<dbReference type="Pfam" id="PF01315">
    <property type="entry name" value="Ald_Xan_dh_C"/>
    <property type="match status" value="1"/>
</dbReference>
<dbReference type="InterPro" id="IPR036318">
    <property type="entry name" value="FAD-bd_PCMH-like_sf"/>
</dbReference>
<evidence type="ECO:0000313" key="20">
    <source>
        <dbReference type="EMBL" id="CAB3227915.1"/>
    </source>
</evidence>
<evidence type="ECO:0000256" key="5">
    <source>
        <dbReference type="ARBA" id="ARBA00022505"/>
    </source>
</evidence>
<feature type="binding site" evidence="17">
    <location>
        <position position="42"/>
    </location>
    <ligand>
        <name>[2Fe-2S] cluster</name>
        <dbReference type="ChEBI" id="CHEBI:190135"/>
        <label>1</label>
    </ligand>
</feature>
<evidence type="ECO:0000259" key="19">
    <source>
        <dbReference type="PROSITE" id="PS51387"/>
    </source>
</evidence>
<evidence type="ECO:0000256" key="6">
    <source>
        <dbReference type="ARBA" id="ARBA00022630"/>
    </source>
</evidence>
<dbReference type="InterPro" id="IPR001041">
    <property type="entry name" value="2Fe-2S_ferredoxin-type"/>
</dbReference>
<dbReference type="FunFam" id="3.30.390.50:FF:000003">
    <property type="entry name" value="Aldehyde oxidase1"/>
    <property type="match status" value="1"/>
</dbReference>
<feature type="domain" description="FAD-binding PCMH-type" evidence="19">
    <location>
        <begin position="209"/>
        <end position="393"/>
    </location>
</feature>
<evidence type="ECO:0000256" key="1">
    <source>
        <dbReference type="ARBA" id="ARBA00001974"/>
    </source>
</evidence>
<dbReference type="OrthoDB" id="8300278at2759"/>
<evidence type="ECO:0000313" key="23">
    <source>
        <dbReference type="Proteomes" id="UP000494256"/>
    </source>
</evidence>
<feature type="domain" description="2Fe-2S ferredoxin-type" evidence="18">
    <location>
        <begin position="2"/>
        <end position="85"/>
    </location>
</feature>
<feature type="binding site" evidence="17">
    <location>
        <position position="67"/>
    </location>
    <ligand>
        <name>[2Fe-2S] cluster</name>
        <dbReference type="ChEBI" id="CHEBI:190135"/>
        <label>1</label>
    </ligand>
</feature>
<comment type="cofactor">
    <cofactor evidence="14">
        <name>[2Fe-2S] cluster</name>
        <dbReference type="ChEBI" id="CHEBI:190135"/>
    </cofactor>
</comment>
<comment type="cofactor">
    <cofactor evidence="1 16">
        <name>FAD</name>
        <dbReference type="ChEBI" id="CHEBI:57692"/>
    </cofactor>
</comment>
<dbReference type="SMART" id="SM01008">
    <property type="entry name" value="Ald_Xan_dh_C"/>
    <property type="match status" value="1"/>
</dbReference>
<keyword evidence="22" id="KW-1185">Reference proteome</keyword>
<dbReference type="CDD" id="cd00207">
    <property type="entry name" value="fer2"/>
    <property type="match status" value="1"/>
</dbReference>
<feature type="binding site" evidence="17">
    <location>
        <position position="144"/>
    </location>
    <ligand>
        <name>[2Fe-2S] cluster</name>
        <dbReference type="ChEBI" id="CHEBI:190135"/>
        <label>2</label>
    </ligand>
</feature>
<dbReference type="PROSITE" id="PS51387">
    <property type="entry name" value="FAD_PCMH"/>
    <property type="match status" value="1"/>
</dbReference>
<dbReference type="Gene3D" id="3.30.390.50">
    <property type="entry name" value="CO dehydrogenase flavoprotein, C-terminal domain"/>
    <property type="match status" value="1"/>
</dbReference>
<dbReference type="InterPro" id="IPR016208">
    <property type="entry name" value="Ald_Oxase/xanthine_DH-like"/>
</dbReference>
<evidence type="ECO:0000256" key="3">
    <source>
        <dbReference type="ARBA" id="ARBA00006849"/>
    </source>
</evidence>
<dbReference type="Gene3D" id="3.90.1170.50">
    <property type="entry name" value="Aldehyde oxidase/xanthine dehydrogenase, a/b hammerhead"/>
    <property type="match status" value="1"/>
</dbReference>
<dbReference type="Gene3D" id="1.10.150.120">
    <property type="entry name" value="[2Fe-2S]-binding domain"/>
    <property type="match status" value="1"/>
</dbReference>
<dbReference type="GO" id="GO:0071949">
    <property type="term" value="F:FAD binding"/>
    <property type="evidence" value="ECO:0007669"/>
    <property type="project" value="InterPro"/>
</dbReference>
<dbReference type="FunFam" id="3.30.365.10:FF:000001">
    <property type="entry name" value="Xanthine dehydrogenase oxidase"/>
    <property type="match status" value="1"/>
</dbReference>
<evidence type="ECO:0000256" key="7">
    <source>
        <dbReference type="ARBA" id="ARBA00022714"/>
    </source>
</evidence>
<dbReference type="InterPro" id="IPR037165">
    <property type="entry name" value="AldOxase/xan_DH_Mopterin-bd_sf"/>
</dbReference>
<dbReference type="InterPro" id="IPR046867">
    <property type="entry name" value="AldOxase/xan_DH_MoCoBD2"/>
</dbReference>
<dbReference type="InterPro" id="IPR005107">
    <property type="entry name" value="CO_DH_flav_C"/>
</dbReference>
<dbReference type="SMART" id="SM01092">
    <property type="entry name" value="CO_deh_flav_C"/>
    <property type="match status" value="1"/>
</dbReference>
<dbReference type="InterPro" id="IPR036856">
    <property type="entry name" value="Ald_Oxase/Xan_DH_a/b_sf"/>
</dbReference>
<evidence type="ECO:0000256" key="2">
    <source>
        <dbReference type="ARBA" id="ARBA00004275"/>
    </source>
</evidence>
<dbReference type="PANTHER" id="PTHR11908">
    <property type="entry name" value="XANTHINE DEHYDROGENASE"/>
    <property type="match status" value="1"/>
</dbReference>
<feature type="binding site" evidence="17">
    <location>
        <position position="107"/>
    </location>
    <ligand>
        <name>[2Fe-2S] cluster</name>
        <dbReference type="ChEBI" id="CHEBI:190135"/>
        <label>2</label>
    </ligand>
</feature>